<evidence type="ECO:0000259" key="1">
    <source>
        <dbReference type="Pfam" id="PF09002"/>
    </source>
</evidence>
<gene>
    <name evidence="3" type="ORF">EV680_11544</name>
    <name evidence="4" type="ORF">LVJ78_03525</name>
</gene>
<evidence type="ECO:0000259" key="2">
    <source>
        <dbReference type="Pfam" id="PF23400"/>
    </source>
</evidence>
<feature type="domain" description="Card1 CARF" evidence="2">
    <location>
        <begin position="6"/>
        <end position="146"/>
    </location>
</feature>
<dbReference type="CDD" id="cd22364">
    <property type="entry name" value="VC1899-like"/>
    <property type="match status" value="1"/>
</dbReference>
<evidence type="ECO:0000313" key="4">
    <source>
        <dbReference type="EMBL" id="UOO80093.1"/>
    </source>
</evidence>
<feature type="domain" description="Card1 endonuclease" evidence="1">
    <location>
        <begin position="232"/>
        <end position="378"/>
    </location>
</feature>
<dbReference type="KEGG" id="usu:LVJ78_03525"/>
<sequence>MRNFDVHVCLVSKQPLPNLIPILVSDPKPKEVILLVSHEMNERAGWLETVLKTYHIHVSKVSIADSYDKEALENQMLDLKLFENYTSQNILMNITGGTKLMAISAYSVFSANDSVCAYFVERSNELVYLDQAGQKFVLEPKLKIKDILLAHGYELVGKPLQQLPMNKPHLTRELVQGDFGSAISAINGVISDKKLTADFPEKGDKERIKTVLDKFEREGLLQYDLQQITFTDKAALKYVHGGWLEEHVLSAVKDIKGLQDYALGGEIIKLGATASKQKQDGKADNELDVIVLMNNNLHIIECKTVNYTSPFNKGEGNNVIYRLQAFQEQELGGLKTKVALVSYRDLDEPTKKRAKDNQIPCYESRNIVNLKNNLEAWLKK</sequence>
<dbReference type="Proteomes" id="UP000829756">
    <property type="component" value="Chromosome"/>
</dbReference>
<dbReference type="Proteomes" id="UP000294721">
    <property type="component" value="Unassembled WGS sequence"/>
</dbReference>
<evidence type="ECO:0000313" key="3">
    <source>
        <dbReference type="EMBL" id="TCP05988.1"/>
    </source>
</evidence>
<dbReference type="GO" id="GO:0003676">
    <property type="term" value="F:nucleic acid binding"/>
    <property type="evidence" value="ECO:0007669"/>
    <property type="project" value="InterPro"/>
</dbReference>
<dbReference type="InterPro" id="IPR011856">
    <property type="entry name" value="tRNA_endonuc-like_dom_sf"/>
</dbReference>
<dbReference type="Gene3D" id="3.40.1350.10">
    <property type="match status" value="1"/>
</dbReference>
<protein>
    <submittedName>
        <fullName evidence="4">DUF1887 family CARF protein</fullName>
    </submittedName>
    <submittedName>
        <fullName evidence="3">Uncharacterized protein DUF1887</fullName>
    </submittedName>
</protein>
<evidence type="ECO:0000313" key="5">
    <source>
        <dbReference type="Proteomes" id="UP000294721"/>
    </source>
</evidence>
<accession>A0AAE9GY93</accession>
<dbReference type="AlphaFoldDB" id="A0AAE9GY93"/>
<reference evidence="3 5" key="1">
    <citation type="submission" date="2019-03" db="EMBL/GenBank/DDBJ databases">
        <title>Genomic Encyclopedia of Type Strains, Phase IV (KMG-IV): sequencing the most valuable type-strain genomes for metagenomic binning, comparative biology and taxonomic classification.</title>
        <authorList>
            <person name="Goeker M."/>
        </authorList>
    </citation>
    <scope>NUCLEOTIDE SEQUENCE [LARGE SCALE GENOMIC DNA]</scope>
    <source>
        <strain evidence="3 5">DSM 17474</strain>
    </source>
</reference>
<organism evidence="4 6">
    <name type="scientific">Uruburuella suis</name>
    <dbReference type="NCBI Taxonomy" id="252130"/>
    <lineage>
        <taxon>Bacteria</taxon>
        <taxon>Pseudomonadati</taxon>
        <taxon>Pseudomonadota</taxon>
        <taxon>Betaproteobacteria</taxon>
        <taxon>Neisseriales</taxon>
        <taxon>Neisseriaceae</taxon>
        <taxon>Uruburuella</taxon>
    </lineage>
</organism>
<dbReference type="Pfam" id="PF23400">
    <property type="entry name" value="CARF_Card1"/>
    <property type="match status" value="1"/>
</dbReference>
<dbReference type="Pfam" id="PF09002">
    <property type="entry name" value="Card1_endonuc"/>
    <property type="match status" value="1"/>
</dbReference>
<reference evidence="4" key="3">
    <citation type="journal article" date="2022" name="Res Sq">
        <title>Evolution of multicellular longitudinally dividing oral cavity symbionts (Neisseriaceae).</title>
        <authorList>
            <person name="Nyongesa S."/>
            <person name="Weber P."/>
            <person name="Bernet E."/>
            <person name="Pullido F."/>
            <person name="Nieckarz M."/>
            <person name="Delaby M."/>
            <person name="Nieves C."/>
            <person name="Viehboeck T."/>
            <person name="Krause N."/>
            <person name="Rivera-Millot A."/>
            <person name="Nakamura A."/>
            <person name="Vischer N."/>
            <person name="VanNieuwenhze M."/>
            <person name="Brun Y."/>
            <person name="Cava F."/>
            <person name="Bulgheresi S."/>
            <person name="Veyrier F."/>
        </authorList>
    </citation>
    <scope>NUCLEOTIDE SEQUENCE</scope>
    <source>
        <strain evidence="4">1258/02</strain>
    </source>
</reference>
<dbReference type="EMBL" id="SLXE01000015">
    <property type="protein sequence ID" value="TCP05988.1"/>
    <property type="molecule type" value="Genomic_DNA"/>
</dbReference>
<evidence type="ECO:0000313" key="6">
    <source>
        <dbReference type="Proteomes" id="UP000829756"/>
    </source>
</evidence>
<dbReference type="InterPro" id="IPR015093">
    <property type="entry name" value="Card1_endonucl_dom"/>
</dbReference>
<dbReference type="Gene3D" id="1.10.10.680">
    <property type="entry name" value="Hypothetical protein VC1899 (Restriction endonuclease-like)"/>
    <property type="match status" value="1"/>
</dbReference>
<dbReference type="SUPFAM" id="SSF52980">
    <property type="entry name" value="Restriction endonuclease-like"/>
    <property type="match status" value="1"/>
</dbReference>
<dbReference type="Gene3D" id="3.40.50.10770">
    <property type="entry name" value="Hypothetical protein VC1899 like domain (Restriction endonuclease-like)"/>
    <property type="match status" value="1"/>
</dbReference>
<dbReference type="InterPro" id="IPR011335">
    <property type="entry name" value="Restrct_endonuc-II-like"/>
</dbReference>
<dbReference type="EMBL" id="CP091507">
    <property type="protein sequence ID" value="UOO80093.1"/>
    <property type="molecule type" value="Genomic_DNA"/>
</dbReference>
<dbReference type="InterPro" id="IPR056339">
    <property type="entry name" value="CARF_Card1"/>
</dbReference>
<dbReference type="RefSeq" id="WP_132953988.1">
    <property type="nucleotide sequence ID" value="NZ_CALJUB010000049.1"/>
</dbReference>
<keyword evidence="5" id="KW-1185">Reference proteome</keyword>
<proteinExistence type="predicted"/>
<reference evidence="4" key="2">
    <citation type="submission" date="2021-12" db="EMBL/GenBank/DDBJ databases">
        <authorList>
            <person name="Veyrier F.J."/>
        </authorList>
    </citation>
    <scope>NUCLEOTIDE SEQUENCE</scope>
    <source>
        <strain evidence="4">1258/02</strain>
    </source>
</reference>
<name>A0AAE9GY93_9NEIS</name>